<keyword evidence="1" id="KW-0175">Coiled coil</keyword>
<accession>A0A1I4W0Y9</accession>
<proteinExistence type="predicted"/>
<evidence type="ECO:0000256" key="1">
    <source>
        <dbReference type="SAM" id="Coils"/>
    </source>
</evidence>
<dbReference type="RefSeq" id="WP_093396322.1">
    <property type="nucleotide sequence ID" value="NZ_FOUU01000013.1"/>
</dbReference>
<evidence type="ECO:0008006" key="4">
    <source>
        <dbReference type="Google" id="ProtNLM"/>
    </source>
</evidence>
<sequence>MIDTLEIYNELKTSLGDETARKVIDIIRRIYDELSQTVRRDEFHELKTVVAELAEAQRNTEAAVERLARRMEEFSEVQRRTEERLSKAEERLTRLENAIISLAEAQRRTEERVEKLEIAVEKLAEAQRRTEERVEKLEIAVEKLAEAQRRTEERVEKLEIAVEKLAEAQRRTEERVEKLEVAVERLAEAQKKTEIRLEKLIQEHKKTREQLGGLSHAFGYRLEDEAIWALPTLLKRDFGIVVSGNLRRGYLEVSPGKYIEVNIWGEGEKNGRRFCILGEAKTQLKNRDVSNFVNTVQKVEQFSGKEIFPVLITYQTSPKVMQAAEKAGIKVYFSFELRT</sequence>
<dbReference type="PANTHER" id="PTHR38753:SF1">
    <property type="entry name" value="SLR1441 PROTEIN"/>
    <property type="match status" value="1"/>
</dbReference>
<evidence type="ECO:0000313" key="3">
    <source>
        <dbReference type="Proteomes" id="UP000199611"/>
    </source>
</evidence>
<dbReference type="EMBL" id="FOUU01000013">
    <property type="protein sequence ID" value="SFN07258.1"/>
    <property type="molecule type" value="Genomic_DNA"/>
</dbReference>
<dbReference type="AlphaFoldDB" id="A0A1I4W0Y9"/>
<dbReference type="PANTHER" id="PTHR38753">
    <property type="entry name" value="SLR1441 PROTEIN"/>
    <property type="match status" value="1"/>
</dbReference>
<dbReference type="OrthoDB" id="9784940at2"/>
<protein>
    <recommendedName>
        <fullName evidence="4">Chordopoxvirus fusion protein</fullName>
    </recommendedName>
</protein>
<name>A0A1I4W0Y9_9BACT</name>
<organism evidence="2 3">
    <name type="scientific">Thermodesulforhabdus norvegica</name>
    <dbReference type="NCBI Taxonomy" id="39841"/>
    <lineage>
        <taxon>Bacteria</taxon>
        <taxon>Pseudomonadati</taxon>
        <taxon>Thermodesulfobacteriota</taxon>
        <taxon>Syntrophobacteria</taxon>
        <taxon>Syntrophobacterales</taxon>
        <taxon>Thermodesulforhabdaceae</taxon>
        <taxon>Thermodesulforhabdus</taxon>
    </lineage>
</organism>
<keyword evidence="3" id="KW-1185">Reference proteome</keyword>
<evidence type="ECO:0000313" key="2">
    <source>
        <dbReference type="EMBL" id="SFN07258.1"/>
    </source>
</evidence>
<gene>
    <name evidence="2" type="ORF">SAMN05660836_02546</name>
</gene>
<dbReference type="STRING" id="39841.SAMN05660836_02546"/>
<dbReference type="SUPFAM" id="SSF57997">
    <property type="entry name" value="Tropomyosin"/>
    <property type="match status" value="1"/>
</dbReference>
<feature type="coiled-coil region" evidence="1">
    <location>
        <begin position="46"/>
        <end position="210"/>
    </location>
</feature>
<dbReference type="Proteomes" id="UP000199611">
    <property type="component" value="Unassembled WGS sequence"/>
</dbReference>
<reference evidence="2 3" key="1">
    <citation type="submission" date="2016-10" db="EMBL/GenBank/DDBJ databases">
        <authorList>
            <person name="de Groot N.N."/>
        </authorList>
    </citation>
    <scope>NUCLEOTIDE SEQUENCE [LARGE SCALE GENOMIC DNA]</scope>
    <source>
        <strain evidence="2 3">DSM 9990</strain>
    </source>
</reference>